<organism evidence="1">
    <name type="scientific">marine sediment metagenome</name>
    <dbReference type="NCBI Taxonomy" id="412755"/>
    <lineage>
        <taxon>unclassified sequences</taxon>
        <taxon>metagenomes</taxon>
        <taxon>ecological metagenomes</taxon>
    </lineage>
</organism>
<dbReference type="AlphaFoldDB" id="X1N7L2"/>
<comment type="caution">
    <text evidence="1">The sequence shown here is derived from an EMBL/GenBank/DDBJ whole genome shotgun (WGS) entry which is preliminary data.</text>
</comment>
<gene>
    <name evidence="1" type="ORF">S06H3_40749</name>
</gene>
<feature type="non-terminal residue" evidence="1">
    <location>
        <position position="266"/>
    </location>
</feature>
<dbReference type="EMBL" id="BARV01025039">
    <property type="protein sequence ID" value="GAI39972.1"/>
    <property type="molecule type" value="Genomic_DNA"/>
</dbReference>
<name>X1N7L2_9ZZZZ</name>
<feature type="non-terminal residue" evidence="1">
    <location>
        <position position="1"/>
    </location>
</feature>
<protein>
    <submittedName>
        <fullName evidence="1">Uncharacterized protein</fullName>
    </submittedName>
</protein>
<sequence>DEVEPDIIVIDTSPIGLSANMLYAFGIPCAVGLPTYGEIMTKDFRQFYTSETFYPGNTNETAIVKSWLMKIPLLPVGIPRLKPVYSEMDFTTLYMDETSLEREIYKSSVLKAYRALDESLSNVTELQEGLTISRDICSSLIKNIGGKMRETLIEESCYIASRIMEVAAHTNTKRRKERILAIVDIGHYPDVEYTIDFLDRGVVDEIYVPPKSYATAKAMLMVSRNSNELNEKAKEYAPKTTLTQELFQSELDRLVKTKDSEILAES</sequence>
<proteinExistence type="predicted"/>
<evidence type="ECO:0000313" key="1">
    <source>
        <dbReference type="EMBL" id="GAI39972.1"/>
    </source>
</evidence>
<accession>X1N7L2</accession>
<reference evidence="1" key="1">
    <citation type="journal article" date="2014" name="Front. Microbiol.">
        <title>High frequency of phylogenetically diverse reductive dehalogenase-homologous genes in deep subseafloor sedimentary metagenomes.</title>
        <authorList>
            <person name="Kawai M."/>
            <person name="Futagami T."/>
            <person name="Toyoda A."/>
            <person name="Takaki Y."/>
            <person name="Nishi S."/>
            <person name="Hori S."/>
            <person name="Arai W."/>
            <person name="Tsubouchi T."/>
            <person name="Morono Y."/>
            <person name="Uchiyama I."/>
            <person name="Ito T."/>
            <person name="Fujiyama A."/>
            <person name="Inagaki F."/>
            <person name="Takami H."/>
        </authorList>
    </citation>
    <scope>NUCLEOTIDE SEQUENCE</scope>
    <source>
        <strain evidence="1">Expedition CK06-06</strain>
    </source>
</reference>